<evidence type="ECO:0000313" key="1">
    <source>
        <dbReference type="EMBL" id="RHX78750.1"/>
    </source>
</evidence>
<evidence type="ECO:0008006" key="3">
    <source>
        <dbReference type="Google" id="ProtNLM"/>
    </source>
</evidence>
<accession>A0ABX9M0B9</accession>
<protein>
    <recommendedName>
        <fullName evidence="3">Squalene cyclase C-terminal domain-containing protein</fullName>
    </recommendedName>
</protein>
<dbReference type="SUPFAM" id="SSF48239">
    <property type="entry name" value="Terpenoid cyclases/Protein prenyltransferases"/>
    <property type="match status" value="1"/>
</dbReference>
<proteinExistence type="predicted"/>
<name>A0ABX9M0B9_9LEPT</name>
<dbReference type="InterPro" id="IPR008930">
    <property type="entry name" value="Terpenoid_cyclase/PrenylTrfase"/>
</dbReference>
<dbReference type="Proteomes" id="UP000285569">
    <property type="component" value="Unassembled WGS sequence"/>
</dbReference>
<keyword evidence="2" id="KW-1185">Reference proteome</keyword>
<dbReference type="RefSeq" id="WP_118957194.1">
    <property type="nucleotide sequence ID" value="NZ_QHCR01000007.1"/>
</dbReference>
<comment type="caution">
    <text evidence="1">The sequence shown here is derived from an EMBL/GenBank/DDBJ whole genome shotgun (WGS) entry which is preliminary data.</text>
</comment>
<reference evidence="1 2" key="2">
    <citation type="journal article" date="2020" name="Int. J. Syst. Evol. Microbiol.">
        <title>Leptospira yasudae sp. nov. and Leptospira stimsonii sp. nov., two new species of the pathogenic group isolated from environmental sources.</title>
        <authorList>
            <person name="Casanovas-Massana A."/>
            <person name="Hamond C."/>
            <person name="Santos L.A."/>
            <person name="de Oliveira D."/>
            <person name="Hacker K.P."/>
            <person name="Balassiano I."/>
            <person name="Costa F."/>
            <person name="Medeiros M.A."/>
            <person name="Reis M.G."/>
            <person name="Ko A.I."/>
            <person name="Wunder E.A."/>
        </authorList>
    </citation>
    <scope>NUCLEOTIDE SEQUENCE [LARGE SCALE GENOMIC DNA]</scope>
    <source>
        <strain evidence="1 2">B21</strain>
    </source>
</reference>
<evidence type="ECO:0000313" key="2">
    <source>
        <dbReference type="Proteomes" id="UP000285569"/>
    </source>
</evidence>
<gene>
    <name evidence="1" type="ORF">DLM77_16915</name>
</gene>
<organism evidence="1 2">
    <name type="scientific">Leptospira yasudae</name>
    <dbReference type="NCBI Taxonomy" id="2202201"/>
    <lineage>
        <taxon>Bacteria</taxon>
        <taxon>Pseudomonadati</taxon>
        <taxon>Spirochaetota</taxon>
        <taxon>Spirochaetia</taxon>
        <taxon>Leptospirales</taxon>
        <taxon>Leptospiraceae</taxon>
        <taxon>Leptospira</taxon>
    </lineage>
</organism>
<dbReference type="Gene3D" id="1.50.10.20">
    <property type="match status" value="1"/>
</dbReference>
<sequence length="309" mass="36510">MKSDALISWLLDGDVSIQYQCYRDLLNLEKESLRKRIESEGWGAKFLFYRKANGHWGKGFYQPKWTSTHYTLLELKNLCLHPKNEAIRETLSTIFENEKARDGGIYPIGTNKTSDVCLNGMVLNYSSYFKVKKENLHSIVDFLLSEKMKDGGFNCRSNRKGAVHSSLHSTLSVLEGIHEYLNNGYHYREAELKEAAKESREFILMHKLFRSDKTNEIIHPSFLKLTYPYRWYYNILRALDYFRSAGEKYDRRMDDAMEILLSKRRKDNKWKLESKHPGVTYFDMEKAGEPSRWNTLRILRVFKHFRIEG</sequence>
<reference evidence="2" key="1">
    <citation type="submission" date="2018-05" db="EMBL/GenBank/DDBJ databases">
        <title>Leptospira yasudae sp. nov. and Leptospira stimsonii sp. nov., two pathogenic species of the genus Leptospira isolated from environmental sources.</title>
        <authorList>
            <person name="Casanovas-Massana A."/>
            <person name="Hamond C."/>
            <person name="Santos L.A."/>
            <person name="Hacker K.P."/>
            <person name="Balassiano I."/>
            <person name="Medeiros M.A."/>
            <person name="Reis M.G."/>
            <person name="Ko A.I."/>
            <person name="Wunder E.A."/>
        </authorList>
    </citation>
    <scope>NUCLEOTIDE SEQUENCE [LARGE SCALE GENOMIC DNA]</scope>
    <source>
        <strain evidence="2">B21</strain>
    </source>
</reference>
<dbReference type="EMBL" id="QHCR01000007">
    <property type="protein sequence ID" value="RHX78750.1"/>
    <property type="molecule type" value="Genomic_DNA"/>
</dbReference>